<feature type="repeat" description="TPR" evidence="3">
    <location>
        <begin position="508"/>
        <end position="541"/>
    </location>
</feature>
<dbReference type="SMART" id="SM00028">
    <property type="entry name" value="TPR"/>
    <property type="match status" value="11"/>
</dbReference>
<feature type="repeat" description="TPR" evidence="3">
    <location>
        <begin position="634"/>
        <end position="667"/>
    </location>
</feature>
<dbReference type="PANTHER" id="PTHR45641:SF19">
    <property type="entry name" value="NEPHROCYSTIN-3"/>
    <property type="match status" value="1"/>
</dbReference>
<dbReference type="Gene3D" id="1.25.40.10">
    <property type="entry name" value="Tetratricopeptide repeat domain"/>
    <property type="match status" value="4"/>
</dbReference>
<feature type="repeat" description="TPR" evidence="3">
    <location>
        <begin position="340"/>
        <end position="373"/>
    </location>
</feature>
<keyword evidence="4" id="KW-0175">Coiled coil</keyword>
<feature type="repeat" description="TPR" evidence="3">
    <location>
        <begin position="424"/>
        <end position="457"/>
    </location>
</feature>
<accession>A0A940DMK9</accession>
<evidence type="ECO:0000256" key="3">
    <source>
        <dbReference type="PROSITE-ProRule" id="PRU00339"/>
    </source>
</evidence>
<dbReference type="Pfam" id="PF13181">
    <property type="entry name" value="TPR_8"/>
    <property type="match status" value="1"/>
</dbReference>
<evidence type="ECO:0000256" key="2">
    <source>
        <dbReference type="ARBA" id="ARBA00022803"/>
    </source>
</evidence>
<dbReference type="Proteomes" id="UP000771749">
    <property type="component" value="Unassembled WGS sequence"/>
</dbReference>
<dbReference type="PANTHER" id="PTHR45641">
    <property type="entry name" value="TETRATRICOPEPTIDE REPEAT PROTEIN (AFU_ORTHOLOGUE AFUA_6G03870)"/>
    <property type="match status" value="1"/>
</dbReference>
<dbReference type="AlphaFoldDB" id="A0A940DMK9"/>
<feature type="coiled-coil region" evidence="4">
    <location>
        <begin position="130"/>
        <end position="175"/>
    </location>
</feature>
<feature type="repeat" description="TPR" evidence="3">
    <location>
        <begin position="382"/>
        <end position="415"/>
    </location>
</feature>
<dbReference type="PROSITE" id="PS50293">
    <property type="entry name" value="TPR_REGION"/>
    <property type="match status" value="5"/>
</dbReference>
<dbReference type="Pfam" id="PF13424">
    <property type="entry name" value="TPR_12"/>
    <property type="match status" value="5"/>
</dbReference>
<feature type="repeat" description="TPR" evidence="3">
    <location>
        <begin position="550"/>
        <end position="583"/>
    </location>
</feature>
<dbReference type="Pfam" id="PF13374">
    <property type="entry name" value="TPR_10"/>
    <property type="match status" value="1"/>
</dbReference>
<feature type="repeat" description="TPR" evidence="3">
    <location>
        <begin position="466"/>
        <end position="499"/>
    </location>
</feature>
<feature type="repeat" description="TPR" evidence="3">
    <location>
        <begin position="718"/>
        <end position="751"/>
    </location>
</feature>
<keyword evidence="2 3" id="KW-0802">TPR repeat</keyword>
<feature type="repeat" description="TPR" evidence="3">
    <location>
        <begin position="676"/>
        <end position="709"/>
    </location>
</feature>
<protein>
    <submittedName>
        <fullName evidence="5">Tetratricopeptide repeat protein</fullName>
    </submittedName>
</protein>
<dbReference type="EMBL" id="JADIMJ010000040">
    <property type="protein sequence ID" value="MBO8453589.1"/>
    <property type="molecule type" value="Genomic_DNA"/>
</dbReference>
<dbReference type="InterPro" id="IPR011990">
    <property type="entry name" value="TPR-like_helical_dom_sf"/>
</dbReference>
<comment type="caution">
    <text evidence="5">The sequence shown here is derived from an EMBL/GenBank/DDBJ whole genome shotgun (WGS) entry which is preliminary data.</text>
</comment>
<evidence type="ECO:0000313" key="5">
    <source>
        <dbReference type="EMBL" id="MBO8453589.1"/>
    </source>
</evidence>
<dbReference type="PRINTS" id="PR00381">
    <property type="entry name" value="KINESINLIGHT"/>
</dbReference>
<evidence type="ECO:0000256" key="4">
    <source>
        <dbReference type="SAM" id="Coils"/>
    </source>
</evidence>
<reference evidence="5" key="2">
    <citation type="journal article" date="2021" name="PeerJ">
        <title>Extensive microbial diversity within the chicken gut microbiome revealed by metagenomics and culture.</title>
        <authorList>
            <person name="Gilroy R."/>
            <person name="Ravi A."/>
            <person name="Getino M."/>
            <person name="Pursley I."/>
            <person name="Horton D.L."/>
            <person name="Alikhan N.F."/>
            <person name="Baker D."/>
            <person name="Gharbi K."/>
            <person name="Hall N."/>
            <person name="Watson M."/>
            <person name="Adriaenssens E.M."/>
            <person name="Foster-Nyarko E."/>
            <person name="Jarju S."/>
            <person name="Secka A."/>
            <person name="Antonio M."/>
            <person name="Oren A."/>
            <person name="Chaudhuri R.R."/>
            <person name="La Ragione R."/>
            <person name="Hildebrand F."/>
            <person name="Pallen M.J."/>
        </authorList>
    </citation>
    <scope>NUCLEOTIDE SEQUENCE</scope>
    <source>
        <strain evidence="5">F1-3629</strain>
    </source>
</reference>
<dbReference type="SUPFAM" id="SSF48452">
    <property type="entry name" value="TPR-like"/>
    <property type="match status" value="2"/>
</dbReference>
<name>A0A940DMK9_9BACT</name>
<proteinExistence type="predicted"/>
<feature type="repeat" description="TPR" evidence="3">
    <location>
        <begin position="592"/>
        <end position="625"/>
    </location>
</feature>
<sequence length="938" mass="106844">MDTRKSFTAIILVISFISLHAQNPVQKGIVRTALRPDREIVYLSDVSIRQRGGHNTVLSSGDGSFEMTLPDIRIGSAFYISSVRKAGYELADNATIGKAFTYSPEVPIEIVMLDSRAKQEDIIRITSNAYSRAEKEYAKKMASLEQQLQDKTLSEENYRQQLRELQSGFEKYESLISDMAERYASADYATIDSLNAAINVAIENGSLEQADSLISTVGPLDRLVKESHEVMANVRKKQKIGEAIMEQVSREMTYIEDSNKRLGDLLYSKYSIALSRFETDSAAYYITMRAELDTTNIEWQNEAGSFISEYVADYDMAMALFQRVLRINEEKYGENHPDIATSLNNIGMVYAKQSDYGRAQCYYNKALKIQTELLGESHPDVAASLNNIGIIYTKRGDYDRAHGYYIRALKIQTELLGERHPDVATSLNNIGMVYTKRGDYDAALKYLDRSLMIRTELFGESHPAVAKSFNNIGGIYDILGEYGRAQEYYDRALKIQTELFGESHPDVATSLNNVGMVYIKQGDYDHALEYLCRSLRIQIELFGESHPNVAASYNNIGMVYTKRGGYDRAYGYYNKALKIWIELFGESHPNVATSYNNIGMVYTKQGDYGRAQEYYDKALKVKINLFGKSHPDVATSYNNIGMVYTYQGDYGRAMKYYNKALKIQIDLFGESHPNVAASLNNLGMLYTNQGAYGQALEHLDRSLRIRTGLFGESHPDVATSLNNIGMVYYYKGDYDKAQEYYIKALKIWTEHFGESHPDVAALLNNIGYIGMIYINQEDYDKALEYFIKVLGIEREFCDENDYTILKTYNNIYDCYIKAIKTSGFYIPSYRDFISEMAFIVTVVSEDSSAAGLGMSGEYYLLEYEDWTQCSYINIYEKNMRLRGKPKDILVMKDGIISEHHFEDTIGFTIGLKYVGKEEKALLSEAYDNWKKQHSHEYD</sequence>
<organism evidence="5 6">
    <name type="scientific">Candidatus Cryptobacteroides gallistercoris</name>
    <dbReference type="NCBI Taxonomy" id="2840765"/>
    <lineage>
        <taxon>Bacteria</taxon>
        <taxon>Pseudomonadati</taxon>
        <taxon>Bacteroidota</taxon>
        <taxon>Bacteroidia</taxon>
        <taxon>Bacteroidales</taxon>
        <taxon>Candidatus Cryptobacteroides</taxon>
    </lineage>
</organism>
<keyword evidence="1" id="KW-0677">Repeat</keyword>
<dbReference type="PROSITE" id="PS50005">
    <property type="entry name" value="TPR"/>
    <property type="match status" value="11"/>
</dbReference>
<reference evidence="5" key="1">
    <citation type="submission" date="2020-10" db="EMBL/GenBank/DDBJ databases">
        <authorList>
            <person name="Gilroy R."/>
        </authorList>
    </citation>
    <scope>NUCLEOTIDE SEQUENCE</scope>
    <source>
        <strain evidence="5">F1-3629</strain>
    </source>
</reference>
<dbReference type="InterPro" id="IPR019734">
    <property type="entry name" value="TPR_rpt"/>
</dbReference>
<feature type="repeat" description="TPR" evidence="3">
    <location>
        <begin position="763"/>
        <end position="796"/>
    </location>
</feature>
<gene>
    <name evidence="5" type="ORF">IAC07_02545</name>
</gene>
<evidence type="ECO:0000313" key="6">
    <source>
        <dbReference type="Proteomes" id="UP000771749"/>
    </source>
</evidence>
<evidence type="ECO:0000256" key="1">
    <source>
        <dbReference type="ARBA" id="ARBA00022737"/>
    </source>
</evidence>